<evidence type="ECO:0000313" key="2">
    <source>
        <dbReference type="Proteomes" id="UP000820669"/>
    </source>
</evidence>
<dbReference type="EMBL" id="JAAXLA010000041">
    <property type="protein sequence ID" value="NMH99721.1"/>
    <property type="molecule type" value="Genomic_DNA"/>
</dbReference>
<protein>
    <submittedName>
        <fullName evidence="1">Nitroreductase family deazaflavin-dependent oxidoreductase</fullName>
    </submittedName>
</protein>
<dbReference type="NCBIfam" id="TIGR00026">
    <property type="entry name" value="hi_GC_TIGR00026"/>
    <property type="match status" value="1"/>
</dbReference>
<dbReference type="InterPro" id="IPR012349">
    <property type="entry name" value="Split_barrel_FMN-bd"/>
</dbReference>
<dbReference type="Gene3D" id="2.30.110.10">
    <property type="entry name" value="Electron Transport, Fmn-binding Protein, Chain A"/>
    <property type="match status" value="1"/>
</dbReference>
<keyword evidence="2" id="KW-1185">Reference proteome</keyword>
<proteinExistence type="predicted"/>
<comment type="caution">
    <text evidence="1">The sequence shown here is derived from an EMBL/GenBank/DDBJ whole genome shotgun (WGS) entry which is preliminary data.</text>
</comment>
<sequence length="134" mass="14766">MSPLPRAVARFNRKVLNHVTTPIASWLPGFGVVVHRGRRSGRTYRTPVNVFPTSHGYVVALTYGPGADWVRNVAAAGGCVLHTGRRHLHLTEPRVFHDESRRDTPLVVRRILGLTGVADFLELRLAPGTGADDR</sequence>
<name>A0ABX1SH57_9PSEU</name>
<gene>
    <name evidence="1" type="ORF">HF526_20725</name>
</gene>
<dbReference type="Proteomes" id="UP000820669">
    <property type="component" value="Unassembled WGS sequence"/>
</dbReference>
<reference evidence="1 2" key="1">
    <citation type="submission" date="2020-04" db="EMBL/GenBank/DDBJ databases">
        <authorList>
            <person name="Klaysubun C."/>
            <person name="Duangmal K."/>
            <person name="Lipun K."/>
        </authorList>
    </citation>
    <scope>NUCLEOTIDE SEQUENCE [LARGE SCALE GENOMIC DNA]</scope>
    <source>
        <strain evidence="1 2">K10HN5</strain>
    </source>
</reference>
<accession>A0ABX1SH57</accession>
<dbReference type="RefSeq" id="WP_169383205.1">
    <property type="nucleotide sequence ID" value="NZ_JAAXLA010000041.1"/>
</dbReference>
<dbReference type="InterPro" id="IPR004378">
    <property type="entry name" value="F420H2_quin_Rdtase"/>
</dbReference>
<organism evidence="1 2">
    <name type="scientific">Pseudonocardia acidicola</name>
    <dbReference type="NCBI Taxonomy" id="2724939"/>
    <lineage>
        <taxon>Bacteria</taxon>
        <taxon>Bacillati</taxon>
        <taxon>Actinomycetota</taxon>
        <taxon>Actinomycetes</taxon>
        <taxon>Pseudonocardiales</taxon>
        <taxon>Pseudonocardiaceae</taxon>
        <taxon>Pseudonocardia</taxon>
    </lineage>
</organism>
<evidence type="ECO:0000313" key="1">
    <source>
        <dbReference type="EMBL" id="NMH99721.1"/>
    </source>
</evidence>